<feature type="region of interest" description="Disordered" evidence="1">
    <location>
        <begin position="39"/>
        <end position="77"/>
    </location>
</feature>
<evidence type="ECO:0000313" key="2">
    <source>
        <dbReference type="EMBL" id="CAN67032.1"/>
    </source>
</evidence>
<gene>
    <name evidence="2" type="ORF">VITISV_001569</name>
</gene>
<proteinExistence type="predicted"/>
<name>A5AQY9_VITVI</name>
<accession>A5AQY9</accession>
<protein>
    <submittedName>
        <fullName evidence="2">Uncharacterized protein</fullName>
    </submittedName>
</protein>
<evidence type="ECO:0000256" key="1">
    <source>
        <dbReference type="SAM" id="MobiDB-lite"/>
    </source>
</evidence>
<sequence length="97" mass="11163">MELEAGLEGRPIRDYYNRVGIERKVGEKMKDDEELERLLGEIPHATSNNHHHQHQQDDTSGNHHHCVHGLNGGHGHGSFVSPQLRKLMWLTFTRLPQ</sequence>
<dbReference type="AlphaFoldDB" id="A5AQY9"/>
<reference evidence="2" key="1">
    <citation type="journal article" date="2007" name="PLoS ONE">
        <title>The first genome sequence of an elite grapevine cultivar (Pinot noir Vitis vinifera L.): coping with a highly heterozygous genome.</title>
        <authorList>
            <person name="Velasco R."/>
            <person name="Zharkikh A."/>
            <person name="Troggio M."/>
            <person name="Cartwright D.A."/>
            <person name="Cestaro A."/>
            <person name="Pruss D."/>
            <person name="Pindo M."/>
            <person name="FitzGerald L.M."/>
            <person name="Vezzulli S."/>
            <person name="Reid J."/>
            <person name="Malacarne G."/>
            <person name="Iliev D."/>
            <person name="Coppola G."/>
            <person name="Wardell B."/>
            <person name="Micheletti D."/>
            <person name="Macalma T."/>
            <person name="Facci M."/>
            <person name="Mitchell J.T."/>
            <person name="Perazzolli M."/>
            <person name="Eldredge G."/>
            <person name="Gatto P."/>
            <person name="Oyzerski R."/>
            <person name="Moretto M."/>
            <person name="Gutin N."/>
            <person name="Stefanini M."/>
            <person name="Chen Y."/>
            <person name="Segala C."/>
            <person name="Davenport C."/>
            <person name="Dematte L."/>
            <person name="Mraz A."/>
            <person name="Battilana J."/>
            <person name="Stormo K."/>
            <person name="Costa F."/>
            <person name="Tao Q."/>
            <person name="Si-Ammour A."/>
            <person name="Harkins T."/>
            <person name="Lackey A."/>
            <person name="Perbost C."/>
            <person name="Taillon B."/>
            <person name="Stella A."/>
            <person name="Solovyev V."/>
            <person name="Fawcett J.A."/>
            <person name="Sterck L."/>
            <person name="Vandepoele K."/>
            <person name="Grando S.M."/>
            <person name="Toppo S."/>
            <person name="Moser C."/>
            <person name="Lanchbury J."/>
            <person name="Bogden R."/>
            <person name="Skolnick M."/>
            <person name="Sgaramella V."/>
            <person name="Bhatnagar S.K."/>
            <person name="Fontana P."/>
            <person name="Gutin A."/>
            <person name="Van de Peer Y."/>
            <person name="Salamini F."/>
            <person name="Viola R."/>
        </authorList>
    </citation>
    <scope>NUCLEOTIDE SEQUENCE</scope>
</reference>
<organism evidence="2">
    <name type="scientific">Vitis vinifera</name>
    <name type="common">Grape</name>
    <dbReference type="NCBI Taxonomy" id="29760"/>
    <lineage>
        <taxon>Eukaryota</taxon>
        <taxon>Viridiplantae</taxon>
        <taxon>Streptophyta</taxon>
        <taxon>Embryophyta</taxon>
        <taxon>Tracheophyta</taxon>
        <taxon>Spermatophyta</taxon>
        <taxon>Magnoliopsida</taxon>
        <taxon>eudicotyledons</taxon>
        <taxon>Gunneridae</taxon>
        <taxon>Pentapetalae</taxon>
        <taxon>rosids</taxon>
        <taxon>Vitales</taxon>
        <taxon>Vitaceae</taxon>
        <taxon>Viteae</taxon>
        <taxon>Vitis</taxon>
    </lineage>
</organism>
<dbReference type="EMBL" id="AM432610">
    <property type="protein sequence ID" value="CAN67032.1"/>
    <property type="molecule type" value="Genomic_DNA"/>
</dbReference>